<comment type="caution">
    <text evidence="2">The sequence shown here is derived from an EMBL/GenBank/DDBJ whole genome shotgun (WGS) entry which is preliminary data.</text>
</comment>
<evidence type="ECO:0000313" key="3">
    <source>
        <dbReference type="Proteomes" id="UP001175226"/>
    </source>
</evidence>
<dbReference type="AlphaFoldDB" id="A0AA39MNV8"/>
<protein>
    <recommendedName>
        <fullName evidence="1">F5/8 type C domain-containing protein</fullName>
    </recommendedName>
</protein>
<keyword evidence="3" id="KW-1185">Reference proteome</keyword>
<proteinExistence type="predicted"/>
<feature type="domain" description="F5/8 type C" evidence="1">
    <location>
        <begin position="1"/>
        <end position="62"/>
    </location>
</feature>
<evidence type="ECO:0000259" key="1">
    <source>
        <dbReference type="PROSITE" id="PS50022"/>
    </source>
</evidence>
<dbReference type="EMBL" id="JAUEPT010000033">
    <property type="protein sequence ID" value="KAK0440614.1"/>
    <property type="molecule type" value="Genomic_DNA"/>
</dbReference>
<gene>
    <name evidence="2" type="ORF">EV421DRAFT_1737272</name>
</gene>
<reference evidence="2" key="1">
    <citation type="submission" date="2023-06" db="EMBL/GenBank/DDBJ databases">
        <authorList>
            <consortium name="Lawrence Berkeley National Laboratory"/>
            <person name="Ahrendt S."/>
            <person name="Sahu N."/>
            <person name="Indic B."/>
            <person name="Wong-Bajracharya J."/>
            <person name="Merenyi Z."/>
            <person name="Ke H.-M."/>
            <person name="Monk M."/>
            <person name="Kocsube S."/>
            <person name="Drula E."/>
            <person name="Lipzen A."/>
            <person name="Balint B."/>
            <person name="Henrissat B."/>
            <person name="Andreopoulos B."/>
            <person name="Martin F.M."/>
            <person name="Harder C.B."/>
            <person name="Rigling D."/>
            <person name="Ford K.L."/>
            <person name="Foster G.D."/>
            <person name="Pangilinan J."/>
            <person name="Papanicolaou A."/>
            <person name="Barry K."/>
            <person name="LaButti K."/>
            <person name="Viragh M."/>
            <person name="Koriabine M."/>
            <person name="Yan M."/>
            <person name="Riley R."/>
            <person name="Champramary S."/>
            <person name="Plett K.L."/>
            <person name="Tsai I.J."/>
            <person name="Slot J."/>
            <person name="Sipos G."/>
            <person name="Plett J."/>
            <person name="Nagy L.G."/>
            <person name="Grigoriev I.V."/>
        </authorList>
    </citation>
    <scope>NUCLEOTIDE SEQUENCE</scope>
    <source>
        <strain evidence="2">FPL87.14</strain>
    </source>
</reference>
<name>A0AA39MNV8_9AGAR</name>
<accession>A0AA39MNV8</accession>
<evidence type="ECO:0000313" key="2">
    <source>
        <dbReference type="EMBL" id="KAK0440614.1"/>
    </source>
</evidence>
<dbReference type="Proteomes" id="UP001175226">
    <property type="component" value="Unassembled WGS sequence"/>
</dbReference>
<organism evidence="2 3">
    <name type="scientific">Armillaria borealis</name>
    <dbReference type="NCBI Taxonomy" id="47425"/>
    <lineage>
        <taxon>Eukaryota</taxon>
        <taxon>Fungi</taxon>
        <taxon>Dikarya</taxon>
        <taxon>Basidiomycota</taxon>
        <taxon>Agaricomycotina</taxon>
        <taxon>Agaricomycetes</taxon>
        <taxon>Agaricomycetidae</taxon>
        <taxon>Agaricales</taxon>
        <taxon>Marasmiineae</taxon>
        <taxon>Physalacriaceae</taxon>
        <taxon>Armillaria</taxon>
    </lineage>
</organism>
<dbReference type="InterPro" id="IPR000421">
    <property type="entry name" value="FA58C"/>
</dbReference>
<dbReference type="PROSITE" id="PS50022">
    <property type="entry name" value="FA58C_3"/>
    <property type="match status" value="1"/>
</dbReference>
<sequence length="331" mass="37098">MSSSNDRSTWTKVPTFPGTALRHMDAPAIATFSTMSAKYFRLTASGPGWLSTWNYKTQALTRQLFTGGLWTANRLLQRSAVTGQIVESVEVEVTEKFLLYDLRHRVVRRLGLMLLMESSGPVQTYENDGLLQLGAHFCTYYRKRAHPCSRGIIPRPAINVSMEREHPDSLKMPGDDQFSSGVYRPSRGSCFSRMDRVSSLDIRVAAGGFSRPMTLCVSVAWRLLKRRNDFLISLLYGTDMIGFTQLMQLMEVDCRATAPSGIGYKLIVVPELRAVYRGVVEKLLEFVDGVCHPLVCPGRAARPQAPPRQFNWARSSGLILVAAMFSILQHQ</sequence>